<name>A0A210PMR4_MIZYE</name>
<keyword evidence="9" id="KW-1185">Reference proteome</keyword>
<dbReference type="CDD" id="cd00041">
    <property type="entry name" value="CUB"/>
    <property type="match status" value="2"/>
</dbReference>
<dbReference type="PROSITE" id="PS01180">
    <property type="entry name" value="CUB"/>
    <property type="match status" value="2"/>
</dbReference>
<sequence length="402" mass="42389">MPDPRGLGTSTLQVCLILSLRYVIPAVCQCSGSSLTLSTTNDFQYFTTPGYNNGAGSYQSDLSCSWILDGGSSSWTVFLFVENYDVSCSGDFIDIYDGNATSSTALVTALCGTSQSGVYASTQRYVRVDFTSDSSNQGAGFSLAFMKAADLSGSGCSGEETLAASSTPQYITSPNFPGEYTVNSNCRWVVTAPIGTVSLEIIFSDVETSTNCAFDSLELYSGTYVCEKTKILSACTPHPNGVTASYTSNGTSFLVKFAADASLSFRGFVIKYSEIAPVVTTSSSAVVSSISSEGDFYLGLYIGLGSGAGGALLFVGMITLIRHFCMSQKGVSPNVKHVEPLSLRSTPSTRNNSICGSSSSSGDSTTRQKSFLCSTPISPGSGSLMLDIQRRKSSHHNNGFVH</sequence>
<evidence type="ECO:0000256" key="3">
    <source>
        <dbReference type="PROSITE-ProRule" id="PRU00059"/>
    </source>
</evidence>
<proteinExistence type="predicted"/>
<dbReference type="InterPro" id="IPR035914">
    <property type="entry name" value="Sperma_CUB_dom_sf"/>
</dbReference>
<gene>
    <name evidence="8" type="ORF">KP79_PYT15650</name>
</gene>
<dbReference type="Pfam" id="PF00431">
    <property type="entry name" value="CUB"/>
    <property type="match status" value="2"/>
</dbReference>
<evidence type="ECO:0000256" key="4">
    <source>
        <dbReference type="SAM" id="MobiDB-lite"/>
    </source>
</evidence>
<feature type="chain" id="PRO_5012826496" evidence="6">
    <location>
        <begin position="26"/>
        <end position="402"/>
    </location>
</feature>
<evidence type="ECO:0000259" key="7">
    <source>
        <dbReference type="PROSITE" id="PS01180"/>
    </source>
</evidence>
<keyword evidence="5" id="KW-0812">Transmembrane</keyword>
<dbReference type="SMART" id="SM00042">
    <property type="entry name" value="CUB"/>
    <property type="match status" value="2"/>
</dbReference>
<evidence type="ECO:0000313" key="8">
    <source>
        <dbReference type="EMBL" id="OWF37795.1"/>
    </source>
</evidence>
<keyword evidence="2" id="KW-1015">Disulfide bond</keyword>
<keyword evidence="5" id="KW-1133">Transmembrane helix</keyword>
<evidence type="ECO:0000256" key="1">
    <source>
        <dbReference type="ARBA" id="ARBA00022737"/>
    </source>
</evidence>
<keyword evidence="1" id="KW-0677">Repeat</keyword>
<feature type="transmembrane region" description="Helical" evidence="5">
    <location>
        <begin position="296"/>
        <end position="321"/>
    </location>
</feature>
<keyword evidence="5" id="KW-0472">Membrane</keyword>
<dbReference type="SUPFAM" id="SSF49854">
    <property type="entry name" value="Spermadhesin, CUB domain"/>
    <property type="match status" value="2"/>
</dbReference>
<comment type="caution">
    <text evidence="8">The sequence shown here is derived from an EMBL/GenBank/DDBJ whole genome shotgun (WGS) entry which is preliminary data.</text>
</comment>
<evidence type="ECO:0000256" key="5">
    <source>
        <dbReference type="SAM" id="Phobius"/>
    </source>
</evidence>
<dbReference type="AlphaFoldDB" id="A0A210PMR4"/>
<organism evidence="8 9">
    <name type="scientific">Mizuhopecten yessoensis</name>
    <name type="common">Japanese scallop</name>
    <name type="synonym">Patinopecten yessoensis</name>
    <dbReference type="NCBI Taxonomy" id="6573"/>
    <lineage>
        <taxon>Eukaryota</taxon>
        <taxon>Metazoa</taxon>
        <taxon>Spiralia</taxon>
        <taxon>Lophotrochozoa</taxon>
        <taxon>Mollusca</taxon>
        <taxon>Bivalvia</taxon>
        <taxon>Autobranchia</taxon>
        <taxon>Pteriomorphia</taxon>
        <taxon>Pectinida</taxon>
        <taxon>Pectinoidea</taxon>
        <taxon>Pectinidae</taxon>
        <taxon>Mizuhopecten</taxon>
    </lineage>
</organism>
<feature type="domain" description="CUB" evidence="7">
    <location>
        <begin position="30"/>
        <end position="148"/>
    </location>
</feature>
<dbReference type="EMBL" id="NEDP02005580">
    <property type="protein sequence ID" value="OWF37795.1"/>
    <property type="molecule type" value="Genomic_DNA"/>
</dbReference>
<evidence type="ECO:0000256" key="2">
    <source>
        <dbReference type="ARBA" id="ARBA00023157"/>
    </source>
</evidence>
<protein>
    <submittedName>
        <fullName evidence="8">Embryonic protein UVS.2</fullName>
    </submittedName>
</protein>
<feature type="domain" description="CUB" evidence="7">
    <location>
        <begin position="156"/>
        <end position="275"/>
    </location>
</feature>
<dbReference type="OrthoDB" id="6118973at2759"/>
<reference evidence="8 9" key="1">
    <citation type="journal article" date="2017" name="Nat. Ecol. Evol.">
        <title>Scallop genome provides insights into evolution of bilaterian karyotype and development.</title>
        <authorList>
            <person name="Wang S."/>
            <person name="Zhang J."/>
            <person name="Jiao W."/>
            <person name="Li J."/>
            <person name="Xun X."/>
            <person name="Sun Y."/>
            <person name="Guo X."/>
            <person name="Huan P."/>
            <person name="Dong B."/>
            <person name="Zhang L."/>
            <person name="Hu X."/>
            <person name="Sun X."/>
            <person name="Wang J."/>
            <person name="Zhao C."/>
            <person name="Wang Y."/>
            <person name="Wang D."/>
            <person name="Huang X."/>
            <person name="Wang R."/>
            <person name="Lv J."/>
            <person name="Li Y."/>
            <person name="Zhang Z."/>
            <person name="Liu B."/>
            <person name="Lu W."/>
            <person name="Hui Y."/>
            <person name="Liang J."/>
            <person name="Zhou Z."/>
            <person name="Hou R."/>
            <person name="Li X."/>
            <person name="Liu Y."/>
            <person name="Li H."/>
            <person name="Ning X."/>
            <person name="Lin Y."/>
            <person name="Zhao L."/>
            <person name="Xing Q."/>
            <person name="Dou J."/>
            <person name="Li Y."/>
            <person name="Mao J."/>
            <person name="Guo H."/>
            <person name="Dou H."/>
            <person name="Li T."/>
            <person name="Mu C."/>
            <person name="Jiang W."/>
            <person name="Fu Q."/>
            <person name="Fu X."/>
            <person name="Miao Y."/>
            <person name="Liu J."/>
            <person name="Yu Q."/>
            <person name="Li R."/>
            <person name="Liao H."/>
            <person name="Li X."/>
            <person name="Kong Y."/>
            <person name="Jiang Z."/>
            <person name="Chourrout D."/>
            <person name="Li R."/>
            <person name="Bao Z."/>
        </authorList>
    </citation>
    <scope>NUCLEOTIDE SEQUENCE [LARGE SCALE GENOMIC DNA]</scope>
    <source>
        <strain evidence="8 9">PY_sf001</strain>
    </source>
</reference>
<evidence type="ECO:0000313" key="9">
    <source>
        <dbReference type="Proteomes" id="UP000242188"/>
    </source>
</evidence>
<dbReference type="PANTHER" id="PTHR24251">
    <property type="entry name" value="OVOCHYMASE-RELATED"/>
    <property type="match status" value="1"/>
</dbReference>
<dbReference type="InterPro" id="IPR000859">
    <property type="entry name" value="CUB_dom"/>
</dbReference>
<dbReference type="Gene3D" id="2.60.120.290">
    <property type="entry name" value="Spermadhesin, CUB domain"/>
    <property type="match status" value="2"/>
</dbReference>
<feature type="region of interest" description="Disordered" evidence="4">
    <location>
        <begin position="342"/>
        <end position="369"/>
    </location>
</feature>
<feature type="compositionally biased region" description="Low complexity" evidence="4">
    <location>
        <begin position="348"/>
        <end position="369"/>
    </location>
</feature>
<accession>A0A210PMR4</accession>
<feature type="signal peptide" evidence="6">
    <location>
        <begin position="1"/>
        <end position="25"/>
    </location>
</feature>
<keyword evidence="6" id="KW-0732">Signal</keyword>
<evidence type="ECO:0000256" key="6">
    <source>
        <dbReference type="SAM" id="SignalP"/>
    </source>
</evidence>
<comment type="caution">
    <text evidence="3">Lacks conserved residue(s) required for the propagation of feature annotation.</text>
</comment>
<dbReference type="Proteomes" id="UP000242188">
    <property type="component" value="Unassembled WGS sequence"/>
</dbReference>